<reference evidence="1 2" key="1">
    <citation type="submission" date="2020-08" db="EMBL/GenBank/DDBJ databases">
        <title>Functional genomics of gut bacteria from endangered species of beetles.</title>
        <authorList>
            <person name="Carlos-Shanley C."/>
        </authorList>
    </citation>
    <scope>NUCLEOTIDE SEQUENCE [LARGE SCALE GENOMIC DNA]</scope>
    <source>
        <strain evidence="1 2">S00245</strain>
    </source>
</reference>
<dbReference type="EMBL" id="JACHLR010000040">
    <property type="protein sequence ID" value="MBB4860964.1"/>
    <property type="molecule type" value="Genomic_DNA"/>
</dbReference>
<evidence type="ECO:0000313" key="2">
    <source>
        <dbReference type="Proteomes" id="UP000555448"/>
    </source>
</evidence>
<organism evidence="1 2">
    <name type="scientific">Novosphingobium chloroacetimidivorans</name>
    <dbReference type="NCBI Taxonomy" id="1428314"/>
    <lineage>
        <taxon>Bacteria</taxon>
        <taxon>Pseudomonadati</taxon>
        <taxon>Pseudomonadota</taxon>
        <taxon>Alphaproteobacteria</taxon>
        <taxon>Sphingomonadales</taxon>
        <taxon>Sphingomonadaceae</taxon>
        <taxon>Novosphingobium</taxon>
    </lineage>
</organism>
<gene>
    <name evidence="1" type="ORF">HNO88_004310</name>
</gene>
<sequence length="24" mass="2784">MALPQDIRSVLLDCVTRLCLRVIR</sequence>
<dbReference type="Proteomes" id="UP000555448">
    <property type="component" value="Unassembled WGS sequence"/>
</dbReference>
<name>A0A7W7KEV4_9SPHN</name>
<proteinExistence type="predicted"/>
<dbReference type="AlphaFoldDB" id="A0A7W7KEV4"/>
<keyword evidence="2" id="KW-1185">Reference proteome</keyword>
<evidence type="ECO:0000313" key="1">
    <source>
        <dbReference type="EMBL" id="MBB4860964.1"/>
    </source>
</evidence>
<accession>A0A7W7KEV4</accession>
<protein>
    <submittedName>
        <fullName evidence="1">Uncharacterized protein</fullName>
    </submittedName>
</protein>
<comment type="caution">
    <text evidence="1">The sequence shown here is derived from an EMBL/GenBank/DDBJ whole genome shotgun (WGS) entry which is preliminary data.</text>
</comment>